<protein>
    <recommendedName>
        <fullName evidence="11">Cathepsin L</fullName>
    </recommendedName>
</protein>
<dbReference type="PANTHER" id="PTHR12411">
    <property type="entry name" value="CYSTEINE PROTEASE FAMILY C1-RELATED"/>
    <property type="match status" value="1"/>
</dbReference>
<keyword evidence="5" id="KW-0865">Zymogen</keyword>
<keyword evidence="3" id="KW-0378">Hydrolase</keyword>
<dbReference type="Pfam" id="PF00112">
    <property type="entry name" value="Peptidase_C1"/>
    <property type="match status" value="1"/>
</dbReference>
<dbReference type="Gene3D" id="3.90.70.10">
    <property type="entry name" value="Cysteine proteinases"/>
    <property type="match status" value="1"/>
</dbReference>
<evidence type="ECO:0008006" key="11">
    <source>
        <dbReference type="Google" id="ProtNLM"/>
    </source>
</evidence>
<evidence type="ECO:0000256" key="5">
    <source>
        <dbReference type="ARBA" id="ARBA00023145"/>
    </source>
</evidence>
<dbReference type="CDD" id="cd02248">
    <property type="entry name" value="Peptidase_C1A"/>
    <property type="match status" value="1"/>
</dbReference>
<evidence type="ECO:0000313" key="10">
    <source>
        <dbReference type="Proteomes" id="UP000466442"/>
    </source>
</evidence>
<accession>A0A8S9XU99</accession>
<sequence length="353" mass="39542">MGVLRPKIMQRRCLIQRHEVDSTMKPAVLLVVAVVAVQAVTFDDQMEEEWELFKLKHQKTYPHFEEIIRKMFFMNTKRDILKHNLKFEKGLVTFTMGLNQFSDMLPSELAKYNGVILPSNSTRFGSTFIEPANVAVPSEVDWRKNGAVTAVKNQGHCGSCWSFAATGALEGQHFRKTNKLVSLSEQNLVDCSTGYGNNGCHGGFMEAAYRYIKENGGIDTEKSYPYEAKEKQCRFKKGSIGAIDSGYKHIPFGDEEALKKAVATIGPVAVAIDCNHPSFFNYKSGVYFESTCSERNTNHAVLVVGYGTSKEGHDYWLVKNSWGTSWGENGYIRMARSKKNNCGVASYASYPLV</sequence>
<proteinExistence type="inferred from homology"/>
<evidence type="ECO:0000259" key="7">
    <source>
        <dbReference type="SMART" id="SM00645"/>
    </source>
</evidence>
<dbReference type="EMBL" id="WIXP02000004">
    <property type="protein sequence ID" value="KAF6212513.1"/>
    <property type="molecule type" value="Genomic_DNA"/>
</dbReference>
<feature type="domain" description="Cathepsin propeptide inhibitor" evidence="8">
    <location>
        <begin position="50"/>
        <end position="109"/>
    </location>
</feature>
<keyword evidence="4" id="KW-0788">Thiol protease</keyword>
<dbReference type="InterPro" id="IPR000668">
    <property type="entry name" value="Peptidase_C1A_C"/>
</dbReference>
<dbReference type="InterPro" id="IPR013128">
    <property type="entry name" value="Peptidase_C1A"/>
</dbReference>
<dbReference type="PRINTS" id="PR00705">
    <property type="entry name" value="PAPAIN"/>
</dbReference>
<dbReference type="InterPro" id="IPR039417">
    <property type="entry name" value="Peptidase_C1A_papain-like"/>
</dbReference>
<dbReference type="PROSITE" id="PS00139">
    <property type="entry name" value="THIOL_PROTEASE_CYS"/>
    <property type="match status" value="1"/>
</dbReference>
<dbReference type="InterPro" id="IPR025661">
    <property type="entry name" value="Pept_asp_AS"/>
</dbReference>
<keyword evidence="10" id="KW-1185">Reference proteome</keyword>
<organism evidence="9 10">
    <name type="scientific">Apolygus lucorum</name>
    <name type="common">Small green plant bug</name>
    <name type="synonym">Lygocoris lucorum</name>
    <dbReference type="NCBI Taxonomy" id="248454"/>
    <lineage>
        <taxon>Eukaryota</taxon>
        <taxon>Metazoa</taxon>
        <taxon>Ecdysozoa</taxon>
        <taxon>Arthropoda</taxon>
        <taxon>Hexapoda</taxon>
        <taxon>Insecta</taxon>
        <taxon>Pterygota</taxon>
        <taxon>Neoptera</taxon>
        <taxon>Paraneoptera</taxon>
        <taxon>Hemiptera</taxon>
        <taxon>Heteroptera</taxon>
        <taxon>Panheteroptera</taxon>
        <taxon>Cimicomorpha</taxon>
        <taxon>Miridae</taxon>
        <taxon>Mirini</taxon>
        <taxon>Apolygus</taxon>
    </lineage>
</organism>
<dbReference type="Pfam" id="PF08246">
    <property type="entry name" value="Inhibitor_I29"/>
    <property type="match status" value="1"/>
</dbReference>
<dbReference type="PROSITE" id="PS00640">
    <property type="entry name" value="THIOL_PROTEASE_ASN"/>
    <property type="match status" value="1"/>
</dbReference>
<dbReference type="FunFam" id="3.90.70.10:FF:000006">
    <property type="entry name" value="Cathepsin S"/>
    <property type="match status" value="1"/>
</dbReference>
<dbReference type="OrthoDB" id="10253408at2759"/>
<evidence type="ECO:0000256" key="3">
    <source>
        <dbReference type="ARBA" id="ARBA00022801"/>
    </source>
</evidence>
<reference evidence="9" key="1">
    <citation type="journal article" date="2021" name="Mol. Ecol. Resour.">
        <title>Apolygus lucorum genome provides insights into omnivorousness and mesophyll feeding.</title>
        <authorList>
            <person name="Liu Y."/>
            <person name="Liu H."/>
            <person name="Wang H."/>
            <person name="Huang T."/>
            <person name="Liu B."/>
            <person name="Yang B."/>
            <person name="Yin L."/>
            <person name="Li B."/>
            <person name="Zhang Y."/>
            <person name="Zhang S."/>
            <person name="Jiang F."/>
            <person name="Zhang X."/>
            <person name="Ren Y."/>
            <person name="Wang B."/>
            <person name="Wang S."/>
            <person name="Lu Y."/>
            <person name="Wu K."/>
            <person name="Fan W."/>
            <person name="Wang G."/>
        </authorList>
    </citation>
    <scope>NUCLEOTIDE SEQUENCE</scope>
    <source>
        <strain evidence="9">12Hb</strain>
    </source>
</reference>
<dbReference type="SMART" id="SM00848">
    <property type="entry name" value="Inhibitor_I29"/>
    <property type="match status" value="1"/>
</dbReference>
<dbReference type="InterPro" id="IPR038765">
    <property type="entry name" value="Papain-like_cys_pep_sf"/>
</dbReference>
<dbReference type="SMART" id="SM00645">
    <property type="entry name" value="Pept_C1"/>
    <property type="match status" value="1"/>
</dbReference>
<comment type="caution">
    <text evidence="9">The sequence shown here is derived from an EMBL/GenBank/DDBJ whole genome shotgun (WGS) entry which is preliminary data.</text>
</comment>
<evidence type="ECO:0000256" key="1">
    <source>
        <dbReference type="ARBA" id="ARBA00008455"/>
    </source>
</evidence>
<evidence type="ECO:0000259" key="8">
    <source>
        <dbReference type="SMART" id="SM00848"/>
    </source>
</evidence>
<evidence type="ECO:0000256" key="6">
    <source>
        <dbReference type="ARBA" id="ARBA00023157"/>
    </source>
</evidence>
<dbReference type="PROSITE" id="PS00639">
    <property type="entry name" value="THIOL_PROTEASE_HIS"/>
    <property type="match status" value="1"/>
</dbReference>
<gene>
    <name evidence="9" type="ORF">GE061_013036</name>
</gene>
<feature type="domain" description="Peptidase C1A papain C-terminal" evidence="7">
    <location>
        <begin position="136"/>
        <end position="352"/>
    </location>
</feature>
<keyword evidence="2" id="KW-0645">Protease</keyword>
<dbReference type="GO" id="GO:0008234">
    <property type="term" value="F:cysteine-type peptidase activity"/>
    <property type="evidence" value="ECO:0007669"/>
    <property type="project" value="UniProtKB-KW"/>
</dbReference>
<keyword evidence="6" id="KW-1015">Disulfide bond</keyword>
<name>A0A8S9XU99_APOLU</name>
<dbReference type="InterPro" id="IPR025660">
    <property type="entry name" value="Pept_his_AS"/>
</dbReference>
<dbReference type="AlphaFoldDB" id="A0A8S9XU99"/>
<dbReference type="InterPro" id="IPR000169">
    <property type="entry name" value="Pept_cys_AS"/>
</dbReference>
<evidence type="ECO:0000256" key="4">
    <source>
        <dbReference type="ARBA" id="ARBA00022807"/>
    </source>
</evidence>
<dbReference type="SUPFAM" id="SSF54001">
    <property type="entry name" value="Cysteine proteinases"/>
    <property type="match status" value="1"/>
</dbReference>
<evidence type="ECO:0000313" key="9">
    <source>
        <dbReference type="EMBL" id="KAF6212513.1"/>
    </source>
</evidence>
<comment type="similarity">
    <text evidence="1">Belongs to the peptidase C1 family.</text>
</comment>
<dbReference type="Proteomes" id="UP000466442">
    <property type="component" value="Unassembled WGS sequence"/>
</dbReference>
<dbReference type="GO" id="GO:0006508">
    <property type="term" value="P:proteolysis"/>
    <property type="evidence" value="ECO:0007669"/>
    <property type="project" value="UniProtKB-KW"/>
</dbReference>
<dbReference type="InterPro" id="IPR013201">
    <property type="entry name" value="Prot_inhib_I29"/>
</dbReference>
<evidence type="ECO:0000256" key="2">
    <source>
        <dbReference type="ARBA" id="ARBA00022670"/>
    </source>
</evidence>